<feature type="non-terminal residue" evidence="1">
    <location>
        <position position="1"/>
    </location>
</feature>
<protein>
    <submittedName>
        <fullName evidence="1">Uncharacterized protein</fullName>
    </submittedName>
</protein>
<name>A0A382ZDY3_9ZZZZ</name>
<evidence type="ECO:0000313" key="1">
    <source>
        <dbReference type="EMBL" id="SVD92918.1"/>
    </source>
</evidence>
<proteinExistence type="predicted"/>
<sequence length="166" mass="19157">VRIESNTSQDLIKRHLKEEYSLGCQFTQLNKSLKKDLPSIELNEDVLIGELINFFNRLGFRSKIFNSDGISIPAELSLKEAKNFNNDRSEDFDFQQLISSLTSISKSTDYGDIEWIKRLFIRALKKTNKPGEIQLVSDLLAKIHSENDKFLDSDHVEVLRYFPVDS</sequence>
<reference evidence="1" key="1">
    <citation type="submission" date="2018-05" db="EMBL/GenBank/DDBJ databases">
        <authorList>
            <person name="Lanie J.A."/>
            <person name="Ng W.-L."/>
            <person name="Kazmierczak K.M."/>
            <person name="Andrzejewski T.M."/>
            <person name="Davidsen T.M."/>
            <person name="Wayne K.J."/>
            <person name="Tettelin H."/>
            <person name="Glass J.I."/>
            <person name="Rusch D."/>
            <person name="Podicherti R."/>
            <person name="Tsui H.-C.T."/>
            <person name="Winkler M.E."/>
        </authorList>
    </citation>
    <scope>NUCLEOTIDE SEQUENCE</scope>
</reference>
<organism evidence="1">
    <name type="scientific">marine metagenome</name>
    <dbReference type="NCBI Taxonomy" id="408172"/>
    <lineage>
        <taxon>unclassified sequences</taxon>
        <taxon>metagenomes</taxon>
        <taxon>ecological metagenomes</taxon>
    </lineage>
</organism>
<gene>
    <name evidence="1" type="ORF">METZ01_LOCUS445772</name>
</gene>
<accession>A0A382ZDY3</accession>
<dbReference type="AlphaFoldDB" id="A0A382ZDY3"/>
<dbReference type="EMBL" id="UINC01182608">
    <property type="protein sequence ID" value="SVD92918.1"/>
    <property type="molecule type" value="Genomic_DNA"/>
</dbReference>